<evidence type="ECO:0000259" key="1">
    <source>
        <dbReference type="Pfam" id="PF01878"/>
    </source>
</evidence>
<proteinExistence type="predicted"/>
<dbReference type="SUPFAM" id="SSF88697">
    <property type="entry name" value="PUA domain-like"/>
    <property type="match status" value="1"/>
</dbReference>
<keyword evidence="3" id="KW-1185">Reference proteome</keyword>
<dbReference type="Gene3D" id="3.10.590.10">
    <property type="entry name" value="ph1033 like domains"/>
    <property type="match status" value="1"/>
</dbReference>
<feature type="domain" description="EVE" evidence="1">
    <location>
        <begin position="11"/>
        <end position="133"/>
    </location>
</feature>
<dbReference type="Proteomes" id="UP000294901">
    <property type="component" value="Unassembled WGS sequence"/>
</dbReference>
<accession>A0A4R6K0J6</accession>
<dbReference type="EMBL" id="SNWR01000001">
    <property type="protein sequence ID" value="TDO41762.1"/>
    <property type="molecule type" value="Genomic_DNA"/>
</dbReference>
<protein>
    <submittedName>
        <fullName evidence="2">EVE domain-containing protein</fullName>
    </submittedName>
</protein>
<dbReference type="OrthoDB" id="9793567at2"/>
<name>A0A4R6K0J6_9ACTN</name>
<gene>
    <name evidence="2" type="ORF">C8E87_5504</name>
</gene>
<sequence length="143" mass="15590">MTGPERFWVSTVSLDHVETAAAGGFTQADHGANTRLSRLRPGDSLVFYSPRTTMLGGDPVRRFTALAVVTGSSPYRDPVSHHWRLSCTFTPSAPVEVKPLAAELSFIPDAAHWGLPFRRGLFPIPEADYRIIAGHMTGSLRAT</sequence>
<dbReference type="Pfam" id="PF01878">
    <property type="entry name" value="EVE"/>
    <property type="match status" value="1"/>
</dbReference>
<comment type="caution">
    <text evidence="2">The sequence shown here is derived from an EMBL/GenBank/DDBJ whole genome shotgun (WGS) entry which is preliminary data.</text>
</comment>
<dbReference type="CDD" id="cd21132">
    <property type="entry name" value="EVE-like"/>
    <property type="match status" value="1"/>
</dbReference>
<evidence type="ECO:0000313" key="2">
    <source>
        <dbReference type="EMBL" id="TDO41762.1"/>
    </source>
</evidence>
<dbReference type="InterPro" id="IPR002740">
    <property type="entry name" value="EVE_domain"/>
</dbReference>
<dbReference type="InterPro" id="IPR015947">
    <property type="entry name" value="PUA-like_sf"/>
</dbReference>
<dbReference type="AlphaFoldDB" id="A0A4R6K0J6"/>
<evidence type="ECO:0000313" key="3">
    <source>
        <dbReference type="Proteomes" id="UP000294901"/>
    </source>
</evidence>
<organism evidence="2 3">
    <name type="scientific">Paractinoplanes brasiliensis</name>
    <dbReference type="NCBI Taxonomy" id="52695"/>
    <lineage>
        <taxon>Bacteria</taxon>
        <taxon>Bacillati</taxon>
        <taxon>Actinomycetota</taxon>
        <taxon>Actinomycetes</taxon>
        <taxon>Micromonosporales</taxon>
        <taxon>Micromonosporaceae</taxon>
        <taxon>Paractinoplanes</taxon>
    </lineage>
</organism>
<reference evidence="2 3" key="1">
    <citation type="submission" date="2019-03" db="EMBL/GenBank/DDBJ databases">
        <title>Sequencing the genomes of 1000 actinobacteria strains.</title>
        <authorList>
            <person name="Klenk H.-P."/>
        </authorList>
    </citation>
    <scope>NUCLEOTIDE SEQUENCE [LARGE SCALE GENOMIC DNA]</scope>
    <source>
        <strain evidence="2 3">DSM 43805</strain>
    </source>
</reference>
<dbReference type="RefSeq" id="WP_133875745.1">
    <property type="nucleotide sequence ID" value="NZ_BOMD01000065.1"/>
</dbReference>